<evidence type="ECO:0000256" key="1">
    <source>
        <dbReference type="SAM" id="MobiDB-lite"/>
    </source>
</evidence>
<feature type="compositionally biased region" description="Low complexity" evidence="1">
    <location>
        <begin position="42"/>
        <end position="53"/>
    </location>
</feature>
<accession>A0A6J6LHN0</accession>
<feature type="region of interest" description="Disordered" evidence="1">
    <location>
        <begin position="68"/>
        <end position="87"/>
    </location>
</feature>
<reference evidence="2" key="1">
    <citation type="submission" date="2020-05" db="EMBL/GenBank/DDBJ databases">
        <authorList>
            <person name="Chiriac C."/>
            <person name="Salcher M."/>
            <person name="Ghai R."/>
            <person name="Kavagutti S V."/>
        </authorList>
    </citation>
    <scope>NUCLEOTIDE SEQUENCE</scope>
</reference>
<name>A0A6J6LHN0_9ZZZZ</name>
<organism evidence="2">
    <name type="scientific">freshwater metagenome</name>
    <dbReference type="NCBI Taxonomy" id="449393"/>
    <lineage>
        <taxon>unclassified sequences</taxon>
        <taxon>metagenomes</taxon>
        <taxon>ecological metagenomes</taxon>
    </lineage>
</organism>
<protein>
    <submittedName>
        <fullName evidence="2">Unannotated protein</fullName>
    </submittedName>
</protein>
<gene>
    <name evidence="2" type="ORF">UFOPK2282_00557</name>
</gene>
<feature type="region of interest" description="Disordered" evidence="1">
    <location>
        <begin position="42"/>
        <end position="62"/>
    </location>
</feature>
<dbReference type="AlphaFoldDB" id="A0A6J6LHN0"/>
<dbReference type="EMBL" id="CAEZWR010000049">
    <property type="protein sequence ID" value="CAB4661212.1"/>
    <property type="molecule type" value="Genomic_DNA"/>
</dbReference>
<sequence length="87" mass="9306">MRQADELSITTAPAAAYFGASAFEVEPPAENSAISMPVRSAVSASSTTISSPRKVSVLPAEREEAIKRRRSIGKLRSSSRRSITEPT</sequence>
<feature type="compositionally biased region" description="Basic residues" evidence="1">
    <location>
        <begin position="68"/>
        <end position="79"/>
    </location>
</feature>
<evidence type="ECO:0000313" key="2">
    <source>
        <dbReference type="EMBL" id="CAB4661212.1"/>
    </source>
</evidence>
<proteinExistence type="predicted"/>